<dbReference type="InterPro" id="IPR015424">
    <property type="entry name" value="PyrdxlP-dep_Trfase"/>
</dbReference>
<protein>
    <recommendedName>
        <fullName evidence="11">Cysteine desulfurase IscS</fullName>
        <ecNumber evidence="11">2.8.1.7</ecNumber>
    </recommendedName>
</protein>
<name>A0A6I6ENS9_9CLOT</name>
<feature type="binding site" evidence="11">
    <location>
        <position position="238"/>
    </location>
    <ligand>
        <name>pyridoxal 5'-phosphate</name>
        <dbReference type="ChEBI" id="CHEBI:597326"/>
    </ligand>
</feature>
<dbReference type="InterPro" id="IPR010240">
    <property type="entry name" value="Cys_deSase_IscS"/>
</dbReference>
<comment type="pathway">
    <text evidence="11">Cofactor biosynthesis; iron-sulfur cluster biosynthesis.</text>
</comment>
<comment type="subunit">
    <text evidence="11">Homodimer. Forms a heterotetramer with IscU, interacts with other sulfur acceptors.</text>
</comment>
<dbReference type="Gene3D" id="3.90.1150.10">
    <property type="entry name" value="Aspartate Aminotransferase, domain 1"/>
    <property type="match status" value="1"/>
</dbReference>
<keyword evidence="3 11" id="KW-0963">Cytoplasm</keyword>
<evidence type="ECO:0000313" key="14">
    <source>
        <dbReference type="EMBL" id="QGU94103.1"/>
    </source>
</evidence>
<feature type="binding site" evidence="11">
    <location>
        <position position="180"/>
    </location>
    <ligand>
        <name>pyridoxal 5'-phosphate</name>
        <dbReference type="ChEBI" id="CHEBI:597326"/>
    </ligand>
</feature>
<dbReference type="EMBL" id="CP046522">
    <property type="protein sequence ID" value="QGU94103.1"/>
    <property type="molecule type" value="Genomic_DNA"/>
</dbReference>
<comment type="subcellular location">
    <subcellularLocation>
        <location evidence="11">Cytoplasm</location>
    </subcellularLocation>
</comment>
<sequence length="384" mass="42344">MSKNIYLDYASTTFIKEKVLKEMMPYLTEYYGNPSSIHSMSREVKKAIYEAKIRTANAINANREEIFFTSGGTEADNWAIKGVAFRNKDKGNHIITTKIEHNAVLNSCRYLEEQGFRVTYLPVDEEGIIKIEDLKKAMTKETILVSVMFGNNEVGSIQPIKEIGKICRERNILFHTDAVQAVGSVAIDVKDLNVDLLSMSSHKFYGPKGVGALYIRKGVKLHNLMHGGSQERAKRSGTENVPGIVGIGKAIELATENLEKEKDRLSCLRDKLIDSLLRIPNSKLNGPTGEKRLPGNVNVSFKDVSGGTMLIALDDIGVFASAGSACTAGSLEPSHVLLSLGVPEDMARSSVRFTMGARTTEDEIDYLIEVMPGIIEKIRSINIE</sequence>
<dbReference type="Proteomes" id="UP000422764">
    <property type="component" value="Chromosome"/>
</dbReference>
<dbReference type="PANTHER" id="PTHR11601:SF34">
    <property type="entry name" value="CYSTEINE DESULFURASE"/>
    <property type="match status" value="1"/>
</dbReference>
<dbReference type="GO" id="GO:0051537">
    <property type="term" value="F:2 iron, 2 sulfur cluster binding"/>
    <property type="evidence" value="ECO:0007669"/>
    <property type="project" value="UniProtKB-UniRule"/>
</dbReference>
<comment type="catalytic activity">
    <reaction evidence="10 11">
        <text>(sulfur carrier)-H + L-cysteine = (sulfur carrier)-SH + L-alanine</text>
        <dbReference type="Rhea" id="RHEA:43892"/>
        <dbReference type="Rhea" id="RHEA-COMP:14737"/>
        <dbReference type="Rhea" id="RHEA-COMP:14739"/>
        <dbReference type="ChEBI" id="CHEBI:29917"/>
        <dbReference type="ChEBI" id="CHEBI:35235"/>
        <dbReference type="ChEBI" id="CHEBI:57972"/>
        <dbReference type="ChEBI" id="CHEBI:64428"/>
        <dbReference type="EC" id="2.8.1.7"/>
    </reaction>
</comment>
<dbReference type="AlphaFoldDB" id="A0A6I6ENS9"/>
<dbReference type="InterPro" id="IPR000192">
    <property type="entry name" value="Aminotrans_V_dom"/>
</dbReference>
<evidence type="ECO:0000256" key="1">
    <source>
        <dbReference type="ARBA" id="ARBA00001933"/>
    </source>
</evidence>
<feature type="active site" description="Cysteine persulfide intermediate" evidence="11">
    <location>
        <position position="326"/>
    </location>
</feature>
<dbReference type="PROSITE" id="PS00595">
    <property type="entry name" value="AA_TRANSFER_CLASS_5"/>
    <property type="match status" value="1"/>
</dbReference>
<dbReference type="FunFam" id="3.40.640.10:FF:000003">
    <property type="entry name" value="Cysteine desulfurase IscS"/>
    <property type="match status" value="1"/>
</dbReference>
<dbReference type="PIRSF" id="PIRSF005572">
    <property type="entry name" value="NifS"/>
    <property type="match status" value="1"/>
</dbReference>
<evidence type="ECO:0000256" key="12">
    <source>
        <dbReference type="RuleBase" id="RU004504"/>
    </source>
</evidence>
<organism evidence="14 15">
    <name type="scientific">Clostridium bovifaecis</name>
    <dbReference type="NCBI Taxonomy" id="2184719"/>
    <lineage>
        <taxon>Bacteria</taxon>
        <taxon>Bacillati</taxon>
        <taxon>Bacillota</taxon>
        <taxon>Clostridia</taxon>
        <taxon>Eubacteriales</taxon>
        <taxon>Clostridiaceae</taxon>
        <taxon>Clostridium</taxon>
    </lineage>
</organism>
<dbReference type="Gene3D" id="1.10.260.50">
    <property type="match status" value="1"/>
</dbReference>
<evidence type="ECO:0000313" key="15">
    <source>
        <dbReference type="Proteomes" id="UP000422764"/>
    </source>
</evidence>
<dbReference type="InterPro" id="IPR015422">
    <property type="entry name" value="PyrdxlP-dep_Trfase_small"/>
</dbReference>
<dbReference type="PANTHER" id="PTHR11601">
    <property type="entry name" value="CYSTEINE DESULFURYLASE FAMILY MEMBER"/>
    <property type="match status" value="1"/>
</dbReference>
<dbReference type="Pfam" id="PF00266">
    <property type="entry name" value="Aminotran_5"/>
    <property type="match status" value="1"/>
</dbReference>
<feature type="binding site" evidence="11">
    <location>
        <begin position="72"/>
        <end position="73"/>
    </location>
    <ligand>
        <name>pyridoxal 5'-phosphate</name>
        <dbReference type="ChEBI" id="CHEBI:597326"/>
    </ligand>
</feature>
<feature type="binding site" description="via persulfide group" evidence="11">
    <location>
        <position position="326"/>
    </location>
    <ligand>
        <name>[2Fe-2S] cluster</name>
        <dbReference type="ChEBI" id="CHEBI:190135"/>
        <note>ligand shared with IscU</note>
    </ligand>
</feature>
<dbReference type="NCBIfam" id="TIGR03402">
    <property type="entry name" value="FeS_nifS"/>
    <property type="match status" value="1"/>
</dbReference>
<keyword evidence="5 11" id="KW-0001">2Fe-2S</keyword>
<dbReference type="GO" id="GO:0046872">
    <property type="term" value="F:metal ion binding"/>
    <property type="evidence" value="ECO:0007669"/>
    <property type="project" value="UniProtKB-KW"/>
</dbReference>
<dbReference type="EC" id="2.8.1.7" evidence="11"/>
<dbReference type="HAMAP" id="MF_00331">
    <property type="entry name" value="Cys_desulf_IscS"/>
    <property type="match status" value="1"/>
</dbReference>
<dbReference type="SUPFAM" id="SSF53383">
    <property type="entry name" value="PLP-dependent transferases"/>
    <property type="match status" value="1"/>
</dbReference>
<keyword evidence="7 11" id="KW-0663">Pyridoxal phosphate</keyword>
<dbReference type="GO" id="GO:1990221">
    <property type="term" value="C:L-cysteine desulfurase complex"/>
    <property type="evidence" value="ECO:0007669"/>
    <property type="project" value="UniProtKB-ARBA"/>
</dbReference>
<keyword evidence="8 11" id="KW-0408">Iron</keyword>
<keyword evidence="9 11" id="KW-0411">Iron-sulfur</keyword>
<gene>
    <name evidence="14" type="primary">nifS</name>
    <name evidence="11" type="synonym">iscS</name>
    <name evidence="14" type="ORF">GOM49_02180</name>
</gene>
<feature type="binding site" evidence="11">
    <location>
        <position position="152"/>
    </location>
    <ligand>
        <name>pyridoxal 5'-phosphate</name>
        <dbReference type="ChEBI" id="CHEBI:597326"/>
    </ligand>
</feature>
<dbReference type="GO" id="GO:0006520">
    <property type="term" value="P:amino acid metabolic process"/>
    <property type="evidence" value="ECO:0007669"/>
    <property type="project" value="InterPro"/>
</dbReference>
<dbReference type="GO" id="GO:0031071">
    <property type="term" value="F:cysteine desulfurase activity"/>
    <property type="evidence" value="ECO:0007669"/>
    <property type="project" value="UniProtKB-UniRule"/>
</dbReference>
<evidence type="ECO:0000256" key="6">
    <source>
        <dbReference type="ARBA" id="ARBA00022723"/>
    </source>
</evidence>
<dbReference type="InterPro" id="IPR016454">
    <property type="entry name" value="Cysteine_dSase"/>
</dbReference>
<evidence type="ECO:0000256" key="4">
    <source>
        <dbReference type="ARBA" id="ARBA00022679"/>
    </source>
</evidence>
<evidence type="ECO:0000256" key="3">
    <source>
        <dbReference type="ARBA" id="ARBA00022490"/>
    </source>
</evidence>
<comment type="cofactor">
    <cofactor evidence="1 11 12">
        <name>pyridoxal 5'-phosphate</name>
        <dbReference type="ChEBI" id="CHEBI:597326"/>
    </cofactor>
</comment>
<feature type="domain" description="Aminotransferase class V" evidence="13">
    <location>
        <begin position="5"/>
        <end position="367"/>
    </location>
</feature>
<dbReference type="NCBIfam" id="NF002806">
    <property type="entry name" value="PRK02948.1"/>
    <property type="match status" value="1"/>
</dbReference>
<dbReference type="GO" id="GO:0030170">
    <property type="term" value="F:pyridoxal phosphate binding"/>
    <property type="evidence" value="ECO:0007669"/>
    <property type="project" value="UniProtKB-UniRule"/>
</dbReference>
<feature type="binding site" evidence="11">
    <location>
        <begin position="200"/>
        <end position="202"/>
    </location>
    <ligand>
        <name>pyridoxal 5'-phosphate</name>
        <dbReference type="ChEBI" id="CHEBI:597326"/>
    </ligand>
</feature>
<comment type="similarity">
    <text evidence="2 11">Belongs to the class-V pyridoxal-phosphate-dependent aminotransferase family. NifS/IscS subfamily.</text>
</comment>
<dbReference type="UniPathway" id="UPA00266"/>
<evidence type="ECO:0000256" key="9">
    <source>
        <dbReference type="ARBA" id="ARBA00023014"/>
    </source>
</evidence>
<proteinExistence type="inferred from homology"/>
<accession>A0A6I6ENS9</accession>
<evidence type="ECO:0000256" key="10">
    <source>
        <dbReference type="ARBA" id="ARBA00050776"/>
    </source>
</evidence>
<feature type="modified residue" description="N6-(pyridoxal phosphate)lysine" evidence="11">
    <location>
        <position position="203"/>
    </location>
</feature>
<keyword evidence="4 11" id="KW-0808">Transferase</keyword>
<reference evidence="14 15" key="1">
    <citation type="submission" date="2019-12" db="EMBL/GenBank/DDBJ databases">
        <title>Genome sequenceing of Clostridium bovifaecis.</title>
        <authorList>
            <person name="Yao Y."/>
        </authorList>
    </citation>
    <scope>NUCLEOTIDE SEQUENCE [LARGE SCALE GENOMIC DNA]</scope>
    <source>
        <strain evidence="14 15">BXX</strain>
    </source>
</reference>
<evidence type="ECO:0000256" key="2">
    <source>
        <dbReference type="ARBA" id="ARBA00006490"/>
    </source>
</evidence>
<evidence type="ECO:0000259" key="13">
    <source>
        <dbReference type="Pfam" id="PF00266"/>
    </source>
</evidence>
<keyword evidence="6 11" id="KW-0479">Metal-binding</keyword>
<evidence type="ECO:0000256" key="7">
    <source>
        <dbReference type="ARBA" id="ARBA00022898"/>
    </source>
</evidence>
<dbReference type="InterPro" id="IPR015421">
    <property type="entry name" value="PyrdxlP-dep_Trfase_major"/>
</dbReference>
<evidence type="ECO:0000256" key="8">
    <source>
        <dbReference type="ARBA" id="ARBA00023004"/>
    </source>
</evidence>
<dbReference type="Gene3D" id="3.40.640.10">
    <property type="entry name" value="Type I PLP-dependent aspartate aminotransferase-like (Major domain)"/>
    <property type="match status" value="1"/>
</dbReference>
<keyword evidence="15" id="KW-1185">Reference proteome</keyword>
<dbReference type="InterPro" id="IPR017772">
    <property type="entry name" value="Cys_deSase_NifS_bac/arc"/>
</dbReference>
<dbReference type="GO" id="GO:0044571">
    <property type="term" value="P:[2Fe-2S] cluster assembly"/>
    <property type="evidence" value="ECO:0007669"/>
    <property type="project" value="UniProtKB-UniRule"/>
</dbReference>
<evidence type="ECO:0000256" key="11">
    <source>
        <dbReference type="HAMAP-Rule" id="MF_00331"/>
    </source>
</evidence>
<dbReference type="InterPro" id="IPR020578">
    <property type="entry name" value="Aminotrans_V_PyrdxlP_BS"/>
</dbReference>
<comment type="function">
    <text evidence="11">Master enzyme that delivers sulfur to a number of partners involved in Fe-S cluster assembly, tRNA modification or cofactor biosynthesis. Catalyzes the removal of elemental sulfur atoms from cysteine to produce alanine. Functions as a sulfur delivery protein for Fe-S cluster synthesis onto IscU, an Fe-S scaffold assembly protein, as well as other S acceptor proteins.</text>
</comment>
<evidence type="ECO:0000256" key="5">
    <source>
        <dbReference type="ARBA" id="ARBA00022714"/>
    </source>
</evidence>